<evidence type="ECO:0000313" key="2">
    <source>
        <dbReference type="Proteomes" id="UP000755585"/>
    </source>
</evidence>
<dbReference type="EMBL" id="JAGINT010000001">
    <property type="protein sequence ID" value="MBP2351073.1"/>
    <property type="molecule type" value="Genomic_DNA"/>
</dbReference>
<keyword evidence="2" id="KW-1185">Reference proteome</keyword>
<evidence type="ECO:0000313" key="1">
    <source>
        <dbReference type="EMBL" id="MBP2351073.1"/>
    </source>
</evidence>
<accession>A0ABS4UHH7</accession>
<dbReference type="Proteomes" id="UP000755585">
    <property type="component" value="Unassembled WGS sequence"/>
</dbReference>
<gene>
    <name evidence="1" type="ORF">JOF29_002156</name>
</gene>
<sequence length="58" mass="6220">MRKVWFERPPEEVLPLKAFLDELPEPVALGAFVSVVEALRSVPPGVLRHVLTGGAAAG</sequence>
<proteinExistence type="predicted"/>
<reference evidence="1 2" key="1">
    <citation type="submission" date="2021-03" db="EMBL/GenBank/DDBJ databases">
        <title>Sequencing the genomes of 1000 actinobacteria strains.</title>
        <authorList>
            <person name="Klenk H.-P."/>
        </authorList>
    </citation>
    <scope>NUCLEOTIDE SEQUENCE [LARGE SCALE GENOMIC DNA]</scope>
    <source>
        <strain evidence="1 2">DSM 18824</strain>
    </source>
</reference>
<organism evidence="1 2">
    <name type="scientific">Kribbella aluminosa</name>
    <dbReference type="NCBI Taxonomy" id="416017"/>
    <lineage>
        <taxon>Bacteria</taxon>
        <taxon>Bacillati</taxon>
        <taxon>Actinomycetota</taxon>
        <taxon>Actinomycetes</taxon>
        <taxon>Propionibacteriales</taxon>
        <taxon>Kribbellaceae</taxon>
        <taxon>Kribbella</taxon>
    </lineage>
</organism>
<comment type="caution">
    <text evidence="1">The sequence shown here is derived from an EMBL/GenBank/DDBJ whole genome shotgun (WGS) entry which is preliminary data.</text>
</comment>
<protein>
    <submittedName>
        <fullName evidence="1">Uncharacterized protein</fullName>
    </submittedName>
</protein>
<dbReference type="RefSeq" id="WP_344748676.1">
    <property type="nucleotide sequence ID" value="NZ_BAAAVU010000026.1"/>
</dbReference>
<name>A0ABS4UHH7_9ACTN</name>